<dbReference type="Proteomes" id="UP000020492">
    <property type="component" value="Unassembled WGS sequence"/>
</dbReference>
<keyword evidence="1" id="KW-0732">Signal</keyword>
<dbReference type="AlphaFoldDB" id="A0A016QPA5"/>
<feature type="chain" id="PRO_5001485509" evidence="1">
    <location>
        <begin position="22"/>
        <end position="425"/>
    </location>
</feature>
<sequence length="425" mass="46495">MRKPLLAALTVALAGAFSALAQTAIPLTGPFPGQPTPPTPRPLPAPEAPVTVTATRNEPTALGFTPDKLARLKVPAGFTVTVMASELGNARSLQTMPDGGVYLSRTKQNDIWYLKDVNKDGKFDAGERRQVASNLSLVHGMDVKNGKLYAIGQHDIWVMDIAKDGTLSVPRVFATQLPDVGQHSARGVKWGPDGFLYASIGSTNNDAAPQNPEEATILRLSPDGKWREVYARGLRHTIGFGWQPVTKTLYGMDQGSDWHGDNIPPEELNVIQRGRVYGWPYCYGDKQPDPYANSSTIPGLISKTDYCNRTQGSLLNYTAHAAAIDMTFYTGNQFPAEYRNDAFVAFRGSWNRNEPSGYEIARVDFDAQNRPVSITPFVSGFVFQEQGQWKQFGRVAGVAVYNDGSLLFTDDQSGVIYRVRSTGGQ</sequence>
<reference evidence="3 4" key="1">
    <citation type="submission" date="2014-03" db="EMBL/GenBank/DDBJ databases">
        <title>Draft genome sequence of Deinococcus phoenicis 1P10ME.</title>
        <authorList>
            <person name="Stepanov V.G."/>
            <person name="Vaishampayan P."/>
            <person name="Venkateswaran K."/>
            <person name="Fox G.E."/>
        </authorList>
    </citation>
    <scope>NUCLEOTIDE SEQUENCE [LARGE SCALE GENOMIC DNA]</scope>
    <source>
        <strain evidence="3 4">1P10ME</strain>
    </source>
</reference>
<name>A0A016QPA5_9DEIO</name>
<feature type="signal peptide" evidence="1">
    <location>
        <begin position="1"/>
        <end position="21"/>
    </location>
</feature>
<evidence type="ECO:0000256" key="1">
    <source>
        <dbReference type="SAM" id="SignalP"/>
    </source>
</evidence>
<evidence type="ECO:0000259" key="2">
    <source>
        <dbReference type="Pfam" id="PF22807"/>
    </source>
</evidence>
<gene>
    <name evidence="3" type="ORF">DEIPH_ctg030orf0006</name>
</gene>
<protein>
    <submittedName>
        <fullName evidence="3">Putative Oxidoreductase</fullName>
    </submittedName>
</protein>
<dbReference type="InterPro" id="IPR011041">
    <property type="entry name" value="Quinoprot_gluc/sorb_DH_b-prop"/>
</dbReference>
<evidence type="ECO:0000313" key="4">
    <source>
        <dbReference type="Proteomes" id="UP000020492"/>
    </source>
</evidence>
<dbReference type="PATRIC" id="fig|1476583.3.peg.1935"/>
<dbReference type="SUPFAM" id="SSF50952">
    <property type="entry name" value="Soluble quinoprotein glucose dehydrogenase"/>
    <property type="match status" value="1"/>
</dbReference>
<dbReference type="InterPro" id="IPR054539">
    <property type="entry name" value="Beta-prop_PDH"/>
</dbReference>
<dbReference type="OrthoDB" id="9770043at2"/>
<dbReference type="eggNOG" id="COG2133">
    <property type="taxonomic scope" value="Bacteria"/>
</dbReference>
<dbReference type="PANTHER" id="PTHR19328:SF53">
    <property type="entry name" value="MEMBRANE PROTEIN"/>
    <property type="match status" value="1"/>
</dbReference>
<accession>A0A016QPA5</accession>
<evidence type="ECO:0000313" key="3">
    <source>
        <dbReference type="EMBL" id="EYB67970.1"/>
    </source>
</evidence>
<dbReference type="EMBL" id="JHAC01000030">
    <property type="protein sequence ID" value="EYB67970.1"/>
    <property type="molecule type" value="Genomic_DNA"/>
</dbReference>
<dbReference type="Pfam" id="PF22807">
    <property type="entry name" value="TrAA12"/>
    <property type="match status" value="1"/>
</dbReference>
<dbReference type="STRING" id="1476583.DEIPH_ctg030orf0006"/>
<dbReference type="RefSeq" id="WP_034357357.1">
    <property type="nucleotide sequence ID" value="NZ_JHAC01000030.1"/>
</dbReference>
<organism evidence="3 4">
    <name type="scientific">Deinococcus phoenicis</name>
    <dbReference type="NCBI Taxonomy" id="1476583"/>
    <lineage>
        <taxon>Bacteria</taxon>
        <taxon>Thermotogati</taxon>
        <taxon>Deinococcota</taxon>
        <taxon>Deinococci</taxon>
        <taxon>Deinococcales</taxon>
        <taxon>Deinococcaceae</taxon>
        <taxon>Deinococcus</taxon>
    </lineage>
</organism>
<feature type="domain" description="Pyrroloquinoline quinone-dependent pyranose dehydrogenase beta-propeller" evidence="2">
    <location>
        <begin position="73"/>
        <end position="420"/>
    </location>
</feature>
<dbReference type="Gene3D" id="2.120.10.30">
    <property type="entry name" value="TolB, C-terminal domain"/>
    <property type="match status" value="1"/>
</dbReference>
<comment type="caution">
    <text evidence="3">The sequence shown here is derived from an EMBL/GenBank/DDBJ whole genome shotgun (WGS) entry which is preliminary data.</text>
</comment>
<keyword evidence="4" id="KW-1185">Reference proteome</keyword>
<dbReference type="PANTHER" id="PTHR19328">
    <property type="entry name" value="HEDGEHOG-INTERACTING PROTEIN"/>
    <property type="match status" value="1"/>
</dbReference>
<proteinExistence type="predicted"/>
<dbReference type="InterPro" id="IPR011042">
    <property type="entry name" value="6-blade_b-propeller_TolB-like"/>
</dbReference>